<feature type="compositionally biased region" description="Basic and acidic residues" evidence="12">
    <location>
        <begin position="373"/>
        <end position="384"/>
    </location>
</feature>
<keyword evidence="7" id="KW-0805">Transcription regulation</keyword>
<evidence type="ECO:0000256" key="4">
    <source>
        <dbReference type="ARBA" id="ARBA00017355"/>
    </source>
</evidence>
<evidence type="ECO:0000256" key="7">
    <source>
        <dbReference type="ARBA" id="ARBA00023015"/>
    </source>
</evidence>
<evidence type="ECO:0000256" key="11">
    <source>
        <dbReference type="ARBA" id="ARBA00023242"/>
    </source>
</evidence>
<feature type="region of interest" description="Disordered" evidence="12">
    <location>
        <begin position="34"/>
        <end position="69"/>
    </location>
</feature>
<dbReference type="OrthoDB" id="75754at2759"/>
<dbReference type="InterPro" id="IPR040993">
    <property type="entry name" value="Rtt106_N"/>
</dbReference>
<organism evidence="14 15">
    <name type="scientific">[Candida] railenensis</name>
    <dbReference type="NCBI Taxonomy" id="45579"/>
    <lineage>
        <taxon>Eukaryota</taxon>
        <taxon>Fungi</taxon>
        <taxon>Dikarya</taxon>
        <taxon>Ascomycota</taxon>
        <taxon>Saccharomycotina</taxon>
        <taxon>Pichiomycetes</taxon>
        <taxon>Debaryomycetaceae</taxon>
        <taxon>Kurtzmaniella</taxon>
    </lineage>
</organism>
<dbReference type="Gene3D" id="2.30.29.120">
    <property type="match status" value="1"/>
</dbReference>
<dbReference type="SMART" id="SM01287">
    <property type="entry name" value="Rtt106"/>
    <property type="match status" value="1"/>
</dbReference>
<dbReference type="GO" id="GO:0031491">
    <property type="term" value="F:nucleosome binding"/>
    <property type="evidence" value="ECO:0007669"/>
    <property type="project" value="TreeGrafter"/>
</dbReference>
<dbReference type="EMBL" id="CAKXYY010000019">
    <property type="protein sequence ID" value="CAH2354920.1"/>
    <property type="molecule type" value="Genomic_DNA"/>
</dbReference>
<dbReference type="GO" id="GO:0005694">
    <property type="term" value="C:chromosome"/>
    <property type="evidence" value="ECO:0007669"/>
    <property type="project" value="UniProtKB-SubCell"/>
</dbReference>
<dbReference type="PANTHER" id="PTHR45849:SF3">
    <property type="entry name" value="HISTONE CHAPERONE RTT106"/>
    <property type="match status" value="1"/>
</dbReference>
<comment type="subcellular location">
    <subcellularLocation>
        <location evidence="2">Chromosome</location>
    </subcellularLocation>
    <subcellularLocation>
        <location evidence="1">Nucleus</location>
    </subcellularLocation>
</comment>
<evidence type="ECO:0000313" key="15">
    <source>
        <dbReference type="Proteomes" id="UP000837801"/>
    </source>
</evidence>
<evidence type="ECO:0000256" key="5">
    <source>
        <dbReference type="ARBA" id="ARBA00018462"/>
    </source>
</evidence>
<dbReference type="Proteomes" id="UP000837801">
    <property type="component" value="Unassembled WGS sequence"/>
</dbReference>
<comment type="similarity">
    <text evidence="3">Belongs to the RTT106 family.</text>
</comment>
<dbReference type="InterPro" id="IPR040770">
    <property type="entry name" value="Rtt106_PH"/>
</dbReference>
<dbReference type="Pfam" id="PF18469">
    <property type="entry name" value="PH_18"/>
    <property type="match status" value="1"/>
</dbReference>
<protein>
    <recommendedName>
        <fullName evidence="4">Histone chaperone RTT106</fullName>
    </recommendedName>
    <alternativeName>
        <fullName evidence="5">Histone chaperone rtt106</fullName>
    </alternativeName>
</protein>
<feature type="compositionally biased region" description="Acidic residues" evidence="12">
    <location>
        <begin position="449"/>
        <end position="484"/>
    </location>
</feature>
<dbReference type="AlphaFoldDB" id="A0A9P0VZF5"/>
<keyword evidence="9" id="KW-0804">Transcription</keyword>
<evidence type="ECO:0000256" key="2">
    <source>
        <dbReference type="ARBA" id="ARBA00004286"/>
    </source>
</evidence>
<keyword evidence="11" id="KW-0539">Nucleus</keyword>
<dbReference type="InterPro" id="IPR013719">
    <property type="entry name" value="RTT106/SPT16-like_middle_dom"/>
</dbReference>
<evidence type="ECO:0000256" key="3">
    <source>
        <dbReference type="ARBA" id="ARBA00006159"/>
    </source>
</evidence>
<accession>A0A9P0VZF5</accession>
<feature type="compositionally biased region" description="Acidic residues" evidence="12">
    <location>
        <begin position="417"/>
        <end position="439"/>
    </location>
</feature>
<evidence type="ECO:0000256" key="10">
    <source>
        <dbReference type="ARBA" id="ARBA00023186"/>
    </source>
</evidence>
<dbReference type="Pfam" id="PF18215">
    <property type="entry name" value="Rtt106_N"/>
    <property type="match status" value="1"/>
</dbReference>
<dbReference type="SUPFAM" id="SSF50729">
    <property type="entry name" value="PH domain-like"/>
    <property type="match status" value="1"/>
</dbReference>
<name>A0A9P0VZF5_9ASCO</name>
<gene>
    <name evidence="14" type="ORF">CLIB1423_19S02630</name>
</gene>
<feature type="compositionally biased region" description="Acidic residues" evidence="12">
    <location>
        <begin position="385"/>
        <end position="397"/>
    </location>
</feature>
<dbReference type="InterPro" id="IPR011993">
    <property type="entry name" value="PH-like_dom_sf"/>
</dbReference>
<dbReference type="Gene3D" id="2.30.29.30">
    <property type="entry name" value="Pleckstrin-homology domain (PH domain)/Phosphotyrosine-binding domain (PTB)"/>
    <property type="match status" value="1"/>
</dbReference>
<evidence type="ECO:0000256" key="8">
    <source>
        <dbReference type="ARBA" id="ARBA00023125"/>
    </source>
</evidence>
<dbReference type="GO" id="GO:0005634">
    <property type="term" value="C:nucleus"/>
    <property type="evidence" value="ECO:0007669"/>
    <property type="project" value="UniProtKB-SubCell"/>
</dbReference>
<dbReference type="GO" id="GO:0003677">
    <property type="term" value="F:DNA binding"/>
    <property type="evidence" value="ECO:0007669"/>
    <property type="project" value="UniProtKB-KW"/>
</dbReference>
<dbReference type="GO" id="GO:0042393">
    <property type="term" value="F:histone binding"/>
    <property type="evidence" value="ECO:0007669"/>
    <property type="project" value="TreeGrafter"/>
</dbReference>
<evidence type="ECO:0000259" key="13">
    <source>
        <dbReference type="SMART" id="SM01287"/>
    </source>
</evidence>
<feature type="region of interest" description="Disordered" evidence="12">
    <location>
        <begin position="372"/>
        <end position="490"/>
    </location>
</feature>
<feature type="domain" description="Histone chaperone RTT106/FACT complex subunit SPT16-like middle" evidence="13">
    <location>
        <begin position="272"/>
        <end position="371"/>
    </location>
</feature>
<dbReference type="Pfam" id="PF08512">
    <property type="entry name" value="Rttp106-like_middle"/>
    <property type="match status" value="1"/>
</dbReference>
<keyword evidence="8" id="KW-0238">DNA-binding</keyword>
<evidence type="ECO:0000256" key="9">
    <source>
        <dbReference type="ARBA" id="ARBA00023163"/>
    </source>
</evidence>
<reference evidence="14" key="1">
    <citation type="submission" date="2022-03" db="EMBL/GenBank/DDBJ databases">
        <authorList>
            <person name="Legras J.-L."/>
            <person name="Devillers H."/>
            <person name="Grondin C."/>
        </authorList>
    </citation>
    <scope>NUCLEOTIDE SEQUENCE</scope>
    <source>
        <strain evidence="14">CLIB 1423</strain>
    </source>
</reference>
<evidence type="ECO:0000256" key="6">
    <source>
        <dbReference type="ARBA" id="ARBA00022454"/>
    </source>
</evidence>
<keyword evidence="15" id="KW-1185">Reference proteome</keyword>
<evidence type="ECO:0000256" key="1">
    <source>
        <dbReference type="ARBA" id="ARBA00004123"/>
    </source>
</evidence>
<keyword evidence="6" id="KW-0158">Chromosome</keyword>
<evidence type="ECO:0000313" key="14">
    <source>
        <dbReference type="EMBL" id="CAH2354920.1"/>
    </source>
</evidence>
<comment type="caution">
    <text evidence="14">The sequence shown here is derived from an EMBL/GenBank/DDBJ whole genome shotgun (WGS) entry which is preliminary data.</text>
</comment>
<dbReference type="InterPro" id="IPR050454">
    <property type="entry name" value="RTT106/SSRP1_HistChap/FACT"/>
</dbReference>
<keyword evidence="10" id="KW-0143">Chaperone</keyword>
<sequence length="490" mass="54187">MTWIDELPLSLKQSIISTISKYPDTKPVFEHLHTYLSDKQPPAKKQKTSPVNKKKESTKTPQPADKLEEHESFTLNITKPILESEKIFQLKQISFQSPLRKKLNLVFHLLMEPDAPPEPILSIVAPQTNIPEVSVNKLGESIKLCMLLPILGSSMNSKKKVALLCIWLNNSSDPIICQINFELIKVQLIEAGKIPPEQESGDGSDSESEESDEDPIHDAIIDFLQRQFQLCGINLVNHVPSTNPLASGNKNTFALNTDSGIAIDSLQTPNSLVMVTAYKGSKEGSLLLLSASNSTKPYLIFGFKKPILIFELSRVKHISYTNITRITFSLLITIEHEGAEEETLELGMIDQQYYSVLDSFIKGQRINDNSFNDDLREKVKKNNGDDEGDAEGEDGDGENATGKRAGAELGALLEGQDLAESDDEDEDGTYQVGVEEDEDGSSRASGSDSDSDSDSDSGSDVDDDDDDDSMEVEEAEEDDEEEEKTEIKKE</sequence>
<evidence type="ECO:0000256" key="12">
    <source>
        <dbReference type="SAM" id="MobiDB-lite"/>
    </source>
</evidence>
<dbReference type="PANTHER" id="PTHR45849">
    <property type="entry name" value="FACT COMPLEX SUBUNIT SSRP1"/>
    <property type="match status" value="1"/>
</dbReference>
<proteinExistence type="inferred from homology"/>